<keyword evidence="2" id="KW-1185">Reference proteome</keyword>
<protein>
    <submittedName>
        <fullName evidence="1">Uncharacterized protein</fullName>
    </submittedName>
</protein>
<accession>A0AA95SAX2</accession>
<dbReference type="Gene3D" id="1.10.860.10">
    <property type="entry name" value="DNAb Helicase, Chain A"/>
    <property type="match status" value="1"/>
</dbReference>
<dbReference type="EMBL" id="CP126114">
    <property type="protein sequence ID" value="WHY88575.1"/>
    <property type="molecule type" value="Genomic_DNA"/>
</dbReference>
<dbReference type="RefSeq" id="WP_066086674.1">
    <property type="nucleotide sequence ID" value="NZ_CP126114.1"/>
</dbReference>
<gene>
    <name evidence="1" type="ORF">QNH39_12345</name>
</gene>
<proteinExistence type="predicted"/>
<reference evidence="1" key="1">
    <citation type="submission" date="2023-05" db="EMBL/GenBank/DDBJ databases">
        <title>Comparative genomics of Bacillaceae isolates and their secondary metabolite potential.</title>
        <authorList>
            <person name="Song L."/>
            <person name="Nielsen L.J."/>
            <person name="Mohite O."/>
            <person name="Xu X."/>
            <person name="Weber T."/>
            <person name="Kovacs A.T."/>
        </authorList>
    </citation>
    <scope>NUCLEOTIDE SEQUENCE</scope>
    <source>
        <strain evidence="1">XLM17</strain>
    </source>
</reference>
<sequence length="64" mass="7317">MSIAEKAFLGSMMKAEYLLKDTVIQPELLECTRNKEVMRRMVELTRTGKNIDLITLSTLPDLES</sequence>
<evidence type="ECO:0000313" key="1">
    <source>
        <dbReference type="EMBL" id="WHY88575.1"/>
    </source>
</evidence>
<name>A0AA95SAX2_9BACI</name>
<dbReference type="Proteomes" id="UP001178288">
    <property type="component" value="Chromosome"/>
</dbReference>
<dbReference type="InterPro" id="IPR016136">
    <property type="entry name" value="DNA_helicase_N/primase_C"/>
</dbReference>
<organism evidence="1 2">
    <name type="scientific">Neobacillus novalis</name>
    <dbReference type="NCBI Taxonomy" id="220687"/>
    <lineage>
        <taxon>Bacteria</taxon>
        <taxon>Bacillati</taxon>
        <taxon>Bacillota</taxon>
        <taxon>Bacilli</taxon>
        <taxon>Bacillales</taxon>
        <taxon>Bacillaceae</taxon>
        <taxon>Neobacillus</taxon>
    </lineage>
</organism>
<dbReference type="AlphaFoldDB" id="A0AA95SAX2"/>
<evidence type="ECO:0000313" key="2">
    <source>
        <dbReference type="Proteomes" id="UP001178288"/>
    </source>
</evidence>
<dbReference type="KEGG" id="nnv:QNH39_12345"/>